<feature type="domain" description="Myb-like" evidence="3">
    <location>
        <begin position="336"/>
        <end position="390"/>
    </location>
</feature>
<evidence type="ECO:0000313" key="6">
    <source>
        <dbReference type="Proteomes" id="UP000664132"/>
    </source>
</evidence>
<keyword evidence="1" id="KW-0539">Nucleus</keyword>
<dbReference type="PANTHER" id="PTHR46734">
    <property type="entry name" value="TELOMERIC REPEAT-BINDING FACTOR 1 TERF1"/>
    <property type="match status" value="1"/>
</dbReference>
<feature type="region of interest" description="Disordered" evidence="2">
    <location>
        <begin position="498"/>
        <end position="531"/>
    </location>
</feature>
<gene>
    <name evidence="5" type="ORF">IFR04_013695</name>
</gene>
<evidence type="ECO:0000256" key="1">
    <source>
        <dbReference type="ARBA" id="ARBA00023242"/>
    </source>
</evidence>
<feature type="compositionally biased region" description="Polar residues" evidence="2">
    <location>
        <begin position="498"/>
        <end position="507"/>
    </location>
</feature>
<feature type="domain" description="HTH myb-type" evidence="4">
    <location>
        <begin position="336"/>
        <end position="394"/>
    </location>
</feature>
<dbReference type="InterPro" id="IPR009057">
    <property type="entry name" value="Homeodomain-like_sf"/>
</dbReference>
<feature type="compositionally biased region" description="Polar residues" evidence="2">
    <location>
        <begin position="516"/>
        <end position="531"/>
    </location>
</feature>
<feature type="compositionally biased region" description="Polar residues" evidence="2">
    <location>
        <begin position="552"/>
        <end position="563"/>
    </location>
</feature>
<evidence type="ECO:0000259" key="4">
    <source>
        <dbReference type="PROSITE" id="PS51294"/>
    </source>
</evidence>
<name>A0A8H7W086_9HELO</name>
<keyword evidence="6" id="KW-1185">Reference proteome</keyword>
<dbReference type="PANTHER" id="PTHR46734:SF1">
    <property type="entry name" value="TELOMERIC REPEAT-BINDING FACTOR 1"/>
    <property type="match status" value="1"/>
</dbReference>
<dbReference type="EMBL" id="JAFJYH010000330">
    <property type="protein sequence ID" value="KAG4413156.1"/>
    <property type="molecule type" value="Genomic_DNA"/>
</dbReference>
<sequence length="706" mass="78027">MSSDTIEPALLARSFHDDTYDPIIDSSSLSSGQLPPLRDVVGHDVPTRRNDTLKHDESTTSSFSSQNNGVTGLTSSQENAHSGSGTQQMLGSSSTNRALGDSSPQSLRKILGKDTDTTAGGSSKKRPNAESAKDEFVQLPQPQPLKKLKTQIVPPIISGLHDIPAATVPYKFPRIESGAFHDSNGRNSLNTGLPPTIIPAPQNDPAVGIVVTSIESHEPVVQEGKRKRKVNGQRRKWGKEETEWVLQGVHKHGVGSWTDVLNDPEYPFVNRTAGDLKDRFRTVCPSGVLKDLEHQFLTPGAPDQEKTASKSPKFRGHRKRVDELTELGIETPFKKSDRRERRLFTEEEDHEILRAHSIFGTQWARIIRDSQFAFQDRKSSDLRDRYRTILRGREKGSPPRQSSSKTLEKPRSNEALSGEHPSSSVIIPAQEPLALQSSTLNSGEPRTAEALSRHPSSSDLQSPGTLKFTELSTKETNLEFRSSQNILNGILSSTDLSLQAQTSNKSSEPWMKESNHSMNNRTKYDQSNSYQQPSDLDLRAMTLNKSDDSWPKDQQGSSNTHQPSGISIQEIISTEQEDSRSTLFTFPDNTLPYPEPHPYAHLDWNSNMSIPTLINDVDPSRLTNSMPSGGYGEMDVQRILQNGWEGDMADSSVQGLNGKGKQSFTDINSILSTNDEPSMGSQQPSFFTNMLNADGPLALDDQPAWS</sequence>
<dbReference type="AlphaFoldDB" id="A0A8H7W086"/>
<dbReference type="Gene3D" id="1.10.10.60">
    <property type="entry name" value="Homeodomain-like"/>
    <property type="match status" value="2"/>
</dbReference>
<dbReference type="PROSITE" id="PS50090">
    <property type="entry name" value="MYB_LIKE"/>
    <property type="match status" value="2"/>
</dbReference>
<dbReference type="SMART" id="SM00717">
    <property type="entry name" value="SANT"/>
    <property type="match status" value="2"/>
</dbReference>
<dbReference type="InterPro" id="IPR001005">
    <property type="entry name" value="SANT/Myb"/>
</dbReference>
<feature type="region of interest" description="Disordered" evidence="2">
    <location>
        <begin position="389"/>
        <end position="424"/>
    </location>
</feature>
<evidence type="ECO:0000256" key="2">
    <source>
        <dbReference type="SAM" id="MobiDB-lite"/>
    </source>
</evidence>
<dbReference type="PROSITE" id="PS51294">
    <property type="entry name" value="HTH_MYB"/>
    <property type="match status" value="2"/>
</dbReference>
<feature type="region of interest" description="Disordered" evidence="2">
    <location>
        <begin position="545"/>
        <end position="565"/>
    </location>
</feature>
<dbReference type="InterPro" id="IPR017930">
    <property type="entry name" value="Myb_dom"/>
</dbReference>
<organism evidence="5 6">
    <name type="scientific">Cadophora malorum</name>
    <dbReference type="NCBI Taxonomy" id="108018"/>
    <lineage>
        <taxon>Eukaryota</taxon>
        <taxon>Fungi</taxon>
        <taxon>Dikarya</taxon>
        <taxon>Ascomycota</taxon>
        <taxon>Pezizomycotina</taxon>
        <taxon>Leotiomycetes</taxon>
        <taxon>Helotiales</taxon>
        <taxon>Ploettnerulaceae</taxon>
        <taxon>Cadophora</taxon>
    </lineage>
</organism>
<feature type="region of interest" description="Disordered" evidence="2">
    <location>
        <begin position="439"/>
        <end position="465"/>
    </location>
</feature>
<evidence type="ECO:0000313" key="5">
    <source>
        <dbReference type="EMBL" id="KAG4413156.1"/>
    </source>
</evidence>
<comment type="caution">
    <text evidence="5">The sequence shown here is derived from an EMBL/GenBank/DDBJ whole genome shotgun (WGS) entry which is preliminary data.</text>
</comment>
<dbReference type="OrthoDB" id="608866at2759"/>
<feature type="compositionally biased region" description="Polar residues" evidence="2">
    <location>
        <begin position="454"/>
        <end position="465"/>
    </location>
</feature>
<reference evidence="5" key="1">
    <citation type="submission" date="2021-02" db="EMBL/GenBank/DDBJ databases">
        <title>Genome sequence Cadophora malorum strain M34.</title>
        <authorList>
            <person name="Stefanovic E."/>
            <person name="Vu D."/>
            <person name="Scully C."/>
            <person name="Dijksterhuis J."/>
            <person name="Roader J."/>
            <person name="Houbraken J."/>
        </authorList>
    </citation>
    <scope>NUCLEOTIDE SEQUENCE</scope>
    <source>
        <strain evidence="5">M34</strain>
    </source>
</reference>
<dbReference type="CDD" id="cd11660">
    <property type="entry name" value="SANT_TRF"/>
    <property type="match status" value="2"/>
</dbReference>
<feature type="compositionally biased region" description="Polar residues" evidence="2">
    <location>
        <begin position="59"/>
        <end position="106"/>
    </location>
</feature>
<proteinExistence type="predicted"/>
<dbReference type="Proteomes" id="UP000664132">
    <property type="component" value="Unassembled WGS sequence"/>
</dbReference>
<accession>A0A8H7W086</accession>
<dbReference type="Pfam" id="PF00249">
    <property type="entry name" value="Myb_DNA-binding"/>
    <property type="match status" value="2"/>
</dbReference>
<feature type="domain" description="HTH myb-type" evidence="4">
    <location>
        <begin position="229"/>
        <end position="288"/>
    </location>
</feature>
<evidence type="ECO:0000259" key="3">
    <source>
        <dbReference type="PROSITE" id="PS50090"/>
    </source>
</evidence>
<dbReference type="SUPFAM" id="SSF46689">
    <property type="entry name" value="Homeodomain-like"/>
    <property type="match status" value="2"/>
</dbReference>
<protein>
    <submittedName>
        <fullName evidence="5">Uncharacterized protein</fullName>
    </submittedName>
</protein>
<feature type="region of interest" description="Disordered" evidence="2">
    <location>
        <begin position="296"/>
        <end position="327"/>
    </location>
</feature>
<feature type="region of interest" description="Disordered" evidence="2">
    <location>
        <begin position="21"/>
        <end position="138"/>
    </location>
</feature>
<feature type="compositionally biased region" description="Basic and acidic residues" evidence="2">
    <location>
        <begin position="40"/>
        <end position="58"/>
    </location>
</feature>
<feature type="domain" description="Myb-like" evidence="3">
    <location>
        <begin position="229"/>
        <end position="284"/>
    </location>
</feature>
<feature type="compositionally biased region" description="Basic and acidic residues" evidence="2">
    <location>
        <begin position="127"/>
        <end position="136"/>
    </location>
</feature>
<dbReference type="InterPro" id="IPR052450">
    <property type="entry name" value="TRBD-Containing_Protein"/>
</dbReference>